<reference evidence="2" key="1">
    <citation type="journal article" date="2020" name="Nature">
        <title>Giant virus diversity and host interactions through global metagenomics.</title>
        <authorList>
            <person name="Schulz F."/>
            <person name="Roux S."/>
            <person name="Paez-Espino D."/>
            <person name="Jungbluth S."/>
            <person name="Walsh D.A."/>
            <person name="Denef V.J."/>
            <person name="McMahon K.D."/>
            <person name="Konstantinidis K.T."/>
            <person name="Eloe-Fadrosh E.A."/>
            <person name="Kyrpides N.C."/>
            <person name="Woyke T."/>
        </authorList>
    </citation>
    <scope>NUCLEOTIDE SEQUENCE</scope>
    <source>
        <strain evidence="2">GVMAG-M-3300023184-160</strain>
    </source>
</reference>
<dbReference type="EMBL" id="MN739996">
    <property type="protein sequence ID" value="QHT82107.1"/>
    <property type="molecule type" value="Genomic_DNA"/>
</dbReference>
<dbReference type="GO" id="GO:0005524">
    <property type="term" value="F:ATP binding"/>
    <property type="evidence" value="ECO:0007669"/>
    <property type="project" value="InterPro"/>
</dbReference>
<feature type="domain" description="ATPase AAA-type core" evidence="1">
    <location>
        <begin position="14"/>
        <end position="112"/>
    </location>
</feature>
<sequence>MEQLQLYLKSSKPIYLTGVSGSGKTTLLKNLPNTLFVSMQDIEDYDDILKRMKPSILDMLHTIDHKCICVIDNIDIIHTHEKKFLTLLLKEFKQEDKKKKTRHFSIILCGSNVHEKKIKEIMKLSNVITLKPPLESQLNRHEMNVQGCIQKIMKKEMVEDTVMETEKATQSLLFHENIIDVLKTDKDFAFYESFLKNICMGDYYDRISFQKQLWIYNEMTYYMKILHNYHLYVNLSTSPKRIQEYRFTKILTKYSNEYNNQTFIRMLCARLNLSKRELYQRRFEKNLLSDTELARLGAYFQ</sequence>
<accession>A0A6C0HNZ2</accession>
<protein>
    <recommendedName>
        <fullName evidence="1">ATPase AAA-type core domain-containing protein</fullName>
    </recommendedName>
</protein>
<evidence type="ECO:0000313" key="2">
    <source>
        <dbReference type="EMBL" id="QHT82107.1"/>
    </source>
</evidence>
<evidence type="ECO:0000259" key="1">
    <source>
        <dbReference type="Pfam" id="PF00004"/>
    </source>
</evidence>
<dbReference type="InterPro" id="IPR003959">
    <property type="entry name" value="ATPase_AAA_core"/>
</dbReference>
<organism evidence="2">
    <name type="scientific">viral metagenome</name>
    <dbReference type="NCBI Taxonomy" id="1070528"/>
    <lineage>
        <taxon>unclassified sequences</taxon>
        <taxon>metagenomes</taxon>
        <taxon>organismal metagenomes</taxon>
    </lineage>
</organism>
<dbReference type="SUPFAM" id="SSF52540">
    <property type="entry name" value="P-loop containing nucleoside triphosphate hydrolases"/>
    <property type="match status" value="1"/>
</dbReference>
<dbReference type="Pfam" id="PF00004">
    <property type="entry name" value="AAA"/>
    <property type="match status" value="1"/>
</dbReference>
<dbReference type="AlphaFoldDB" id="A0A6C0HNZ2"/>
<dbReference type="Gene3D" id="3.40.50.300">
    <property type="entry name" value="P-loop containing nucleotide triphosphate hydrolases"/>
    <property type="match status" value="1"/>
</dbReference>
<dbReference type="InterPro" id="IPR027417">
    <property type="entry name" value="P-loop_NTPase"/>
</dbReference>
<dbReference type="GO" id="GO:0016887">
    <property type="term" value="F:ATP hydrolysis activity"/>
    <property type="evidence" value="ECO:0007669"/>
    <property type="project" value="InterPro"/>
</dbReference>
<proteinExistence type="predicted"/>
<name>A0A6C0HNZ2_9ZZZZ</name>